<feature type="domain" description="Retrovirus-related Pol polyprotein from transposon TNT 1-94-like beta-barrel" evidence="2">
    <location>
        <begin position="127"/>
        <end position="184"/>
    </location>
</feature>
<reference evidence="3 4" key="1">
    <citation type="submission" date="2019-07" db="EMBL/GenBank/DDBJ databases">
        <title>De Novo Assembly of kiwifruit Actinidia rufa.</title>
        <authorList>
            <person name="Sugita-Konishi S."/>
            <person name="Sato K."/>
            <person name="Mori E."/>
            <person name="Abe Y."/>
            <person name="Kisaki G."/>
            <person name="Hamano K."/>
            <person name="Suezawa K."/>
            <person name="Otani M."/>
            <person name="Fukuda T."/>
            <person name="Manabe T."/>
            <person name="Gomi K."/>
            <person name="Tabuchi M."/>
            <person name="Akimitsu K."/>
            <person name="Kataoka I."/>
        </authorList>
    </citation>
    <scope>NUCLEOTIDE SEQUENCE [LARGE SCALE GENOMIC DNA]</scope>
    <source>
        <strain evidence="4">cv. Fuchu</strain>
    </source>
</reference>
<dbReference type="Pfam" id="PF22936">
    <property type="entry name" value="Pol_BBD"/>
    <property type="match status" value="1"/>
</dbReference>
<evidence type="ECO:0000313" key="3">
    <source>
        <dbReference type="EMBL" id="GFY89759.1"/>
    </source>
</evidence>
<sequence>MWVGWFDVVGHGIQVETVATVESRGHGGGTGRAPAPNRVGNGVWTGPHAPFEDRRVRSVSVTRPRRSHAQPRARGRTHAPARAKERLPRAATRPGRVQSSDTAVTAVMAVDESEVLLAASEDGKLDWVLDSSSAYHLCRDREVFSTYAACEGRIWMANNTASRVVGRGSVQFRMADGRFVTLTEWRNSQSFPRETRRCCRERRLEGYTDWRGMSRQGELLSDIGPVVLARRMDKGSNRCTEVRKASAGVLRGSVMVPGGSGVRSSEEGDQVDFEKLYSEGRGDAEASLFCSRFDQWWCSLQLCAQGRRDGATTTHKVTYFAAHSSGGCGASQWGDAGHLGEKVQGTSVWRCIHFGGKWSSPLMRLGISDAVLQSYGGAGSEVVRKDNLKTSDYPPVGWRGRLLSPAHLDESKPTWMSPSPVAKPKPDWSSYGVSM</sequence>
<accession>A0A7J0EUV9</accession>
<proteinExistence type="predicted"/>
<keyword evidence="4" id="KW-1185">Reference proteome</keyword>
<evidence type="ECO:0000259" key="2">
    <source>
        <dbReference type="Pfam" id="PF22936"/>
    </source>
</evidence>
<evidence type="ECO:0000313" key="4">
    <source>
        <dbReference type="Proteomes" id="UP000585474"/>
    </source>
</evidence>
<dbReference type="OrthoDB" id="2663223at2759"/>
<protein>
    <recommendedName>
        <fullName evidence="2">Retrovirus-related Pol polyprotein from transposon TNT 1-94-like beta-barrel domain-containing protein</fullName>
    </recommendedName>
</protein>
<gene>
    <name evidence="3" type="ORF">Acr_06g0016990</name>
</gene>
<evidence type="ECO:0000256" key="1">
    <source>
        <dbReference type="SAM" id="MobiDB-lite"/>
    </source>
</evidence>
<dbReference type="Proteomes" id="UP000585474">
    <property type="component" value="Unassembled WGS sequence"/>
</dbReference>
<dbReference type="InterPro" id="IPR054722">
    <property type="entry name" value="PolX-like_BBD"/>
</dbReference>
<organism evidence="3 4">
    <name type="scientific">Actinidia rufa</name>
    <dbReference type="NCBI Taxonomy" id="165716"/>
    <lineage>
        <taxon>Eukaryota</taxon>
        <taxon>Viridiplantae</taxon>
        <taxon>Streptophyta</taxon>
        <taxon>Embryophyta</taxon>
        <taxon>Tracheophyta</taxon>
        <taxon>Spermatophyta</taxon>
        <taxon>Magnoliopsida</taxon>
        <taxon>eudicotyledons</taxon>
        <taxon>Gunneridae</taxon>
        <taxon>Pentapetalae</taxon>
        <taxon>asterids</taxon>
        <taxon>Ericales</taxon>
        <taxon>Actinidiaceae</taxon>
        <taxon>Actinidia</taxon>
    </lineage>
</organism>
<dbReference type="AlphaFoldDB" id="A0A7J0EUV9"/>
<feature type="region of interest" description="Disordered" evidence="1">
    <location>
        <begin position="409"/>
        <end position="435"/>
    </location>
</feature>
<comment type="caution">
    <text evidence="3">The sequence shown here is derived from an EMBL/GenBank/DDBJ whole genome shotgun (WGS) entry which is preliminary data.</text>
</comment>
<feature type="compositionally biased region" description="Basic residues" evidence="1">
    <location>
        <begin position="63"/>
        <end position="81"/>
    </location>
</feature>
<feature type="region of interest" description="Disordered" evidence="1">
    <location>
        <begin position="22"/>
        <end position="100"/>
    </location>
</feature>
<dbReference type="EMBL" id="BJWL01000006">
    <property type="protein sequence ID" value="GFY89759.1"/>
    <property type="molecule type" value="Genomic_DNA"/>
</dbReference>
<name>A0A7J0EUV9_9ERIC</name>